<evidence type="ECO:0000313" key="2">
    <source>
        <dbReference type="EMBL" id="SDF07889.1"/>
    </source>
</evidence>
<evidence type="ECO:0000313" key="3">
    <source>
        <dbReference type="Proteomes" id="UP000198994"/>
    </source>
</evidence>
<dbReference type="InterPro" id="IPR045467">
    <property type="entry name" value="DUF6497"/>
</dbReference>
<dbReference type="RefSeq" id="WP_008884294.1">
    <property type="nucleotide sequence ID" value="NZ_FNAV01000012.1"/>
</dbReference>
<keyword evidence="3" id="KW-1185">Reference proteome</keyword>
<gene>
    <name evidence="2" type="ORF">SAMN04488105_11247</name>
</gene>
<accession>A0A1G7I6B7</accession>
<feature type="signal peptide" evidence="1">
    <location>
        <begin position="1"/>
        <end position="20"/>
    </location>
</feature>
<sequence>MMLNLPVILLVAAAAMPVAGEPVVVPSGMPVSFEDVIWDQPGDGLVYRFRFLAPEIGGEAPRLYEEVSSDMDYLCESFALPRLAAIGPEPSRIVISLMAEPVAFGDPAPEVRQYFEAYSHAEGNCIWEAF</sequence>
<evidence type="ECO:0008006" key="4">
    <source>
        <dbReference type="Google" id="ProtNLM"/>
    </source>
</evidence>
<dbReference type="Proteomes" id="UP000198994">
    <property type="component" value="Unassembled WGS sequence"/>
</dbReference>
<protein>
    <recommendedName>
        <fullName evidence="4">Acetolactate synthase</fullName>
    </recommendedName>
</protein>
<organism evidence="2 3">
    <name type="scientific">Salipiger thiooxidans</name>
    <dbReference type="NCBI Taxonomy" id="282683"/>
    <lineage>
        <taxon>Bacteria</taxon>
        <taxon>Pseudomonadati</taxon>
        <taxon>Pseudomonadota</taxon>
        <taxon>Alphaproteobacteria</taxon>
        <taxon>Rhodobacterales</taxon>
        <taxon>Roseobacteraceae</taxon>
        <taxon>Salipiger</taxon>
    </lineage>
</organism>
<dbReference type="Pfam" id="PF20107">
    <property type="entry name" value="DUF6497"/>
    <property type="match status" value="1"/>
</dbReference>
<dbReference type="AlphaFoldDB" id="A0A1G7I6B7"/>
<reference evidence="3" key="1">
    <citation type="submission" date="2016-10" db="EMBL/GenBank/DDBJ databases">
        <authorList>
            <person name="Varghese N."/>
            <person name="Submissions S."/>
        </authorList>
    </citation>
    <scope>NUCLEOTIDE SEQUENCE [LARGE SCALE GENOMIC DNA]</scope>
    <source>
        <strain evidence="3">DSM 10146</strain>
    </source>
</reference>
<dbReference type="STRING" id="282683.SAMN04488105_11247"/>
<keyword evidence="1" id="KW-0732">Signal</keyword>
<name>A0A1G7I6B7_9RHOB</name>
<dbReference type="EMBL" id="FNAV01000012">
    <property type="protein sequence ID" value="SDF07889.1"/>
    <property type="molecule type" value="Genomic_DNA"/>
</dbReference>
<proteinExistence type="predicted"/>
<evidence type="ECO:0000256" key="1">
    <source>
        <dbReference type="SAM" id="SignalP"/>
    </source>
</evidence>
<feature type="chain" id="PRO_5011437895" description="Acetolactate synthase" evidence="1">
    <location>
        <begin position="21"/>
        <end position="130"/>
    </location>
</feature>